<evidence type="ECO:0000256" key="1">
    <source>
        <dbReference type="SAM" id="MobiDB-lite"/>
    </source>
</evidence>
<name>A0ABN2YR81_9ACTN</name>
<keyword evidence="4" id="KW-1185">Reference proteome</keyword>
<feature type="compositionally biased region" description="Polar residues" evidence="1">
    <location>
        <begin position="150"/>
        <end position="163"/>
    </location>
</feature>
<feature type="compositionally biased region" description="Low complexity" evidence="1">
    <location>
        <begin position="192"/>
        <end position="202"/>
    </location>
</feature>
<dbReference type="RefSeq" id="WP_344460124.1">
    <property type="nucleotide sequence ID" value="NZ_BAAANT010000002.1"/>
</dbReference>
<dbReference type="EMBL" id="BAAANT010000002">
    <property type="protein sequence ID" value="GAA2131281.1"/>
    <property type="molecule type" value="Genomic_DNA"/>
</dbReference>
<feature type="signal peptide" evidence="2">
    <location>
        <begin position="1"/>
        <end position="31"/>
    </location>
</feature>
<organism evidence="3 4">
    <name type="scientific">Kitasatospora kazusensis</name>
    <dbReference type="NCBI Taxonomy" id="407974"/>
    <lineage>
        <taxon>Bacteria</taxon>
        <taxon>Bacillati</taxon>
        <taxon>Actinomycetota</taxon>
        <taxon>Actinomycetes</taxon>
        <taxon>Kitasatosporales</taxon>
        <taxon>Streptomycetaceae</taxon>
        <taxon>Kitasatospora</taxon>
    </lineage>
</organism>
<sequence>MSHPLTRRIAQAALLVAAGATPFVVAGSASAADLLPKSDLGAGLTQLDAPSGASTVQGAAHDVGQAAGTTGAATVQAGVPATADAAGHTVAAALPDANKTLGGVTGPAAKTAAMTGTLTEVAGRLAPALVDRAGPAITGKLVPMAGGAQRSATASNPVGSLTQGLPTAGLTSGLPGGLSGGMPNAGNVTKSLPALPGPLGALTSHPDGNRLGGSAPQLGGGSPTDALSHLLGGLGVAGLNGASLGGGTLPV</sequence>
<reference evidence="3 4" key="1">
    <citation type="journal article" date="2019" name="Int. J. Syst. Evol. Microbiol.">
        <title>The Global Catalogue of Microorganisms (GCM) 10K type strain sequencing project: providing services to taxonomists for standard genome sequencing and annotation.</title>
        <authorList>
            <consortium name="The Broad Institute Genomics Platform"/>
            <consortium name="The Broad Institute Genome Sequencing Center for Infectious Disease"/>
            <person name="Wu L."/>
            <person name="Ma J."/>
        </authorList>
    </citation>
    <scope>NUCLEOTIDE SEQUENCE [LARGE SCALE GENOMIC DNA]</scope>
    <source>
        <strain evidence="3 4">JCM 14560</strain>
    </source>
</reference>
<evidence type="ECO:0000313" key="3">
    <source>
        <dbReference type="EMBL" id="GAA2131281.1"/>
    </source>
</evidence>
<feature type="region of interest" description="Disordered" evidence="1">
    <location>
        <begin position="148"/>
        <end position="167"/>
    </location>
</feature>
<protein>
    <recommendedName>
        <fullName evidence="5">ATP-binding protein</fullName>
    </recommendedName>
</protein>
<evidence type="ECO:0008006" key="5">
    <source>
        <dbReference type="Google" id="ProtNLM"/>
    </source>
</evidence>
<proteinExistence type="predicted"/>
<feature type="chain" id="PRO_5047121343" description="ATP-binding protein" evidence="2">
    <location>
        <begin position="32"/>
        <end position="251"/>
    </location>
</feature>
<evidence type="ECO:0000313" key="4">
    <source>
        <dbReference type="Proteomes" id="UP001422759"/>
    </source>
</evidence>
<keyword evidence="2" id="KW-0732">Signal</keyword>
<comment type="caution">
    <text evidence="3">The sequence shown here is derived from an EMBL/GenBank/DDBJ whole genome shotgun (WGS) entry which is preliminary data.</text>
</comment>
<evidence type="ECO:0000256" key="2">
    <source>
        <dbReference type="SAM" id="SignalP"/>
    </source>
</evidence>
<accession>A0ABN2YR81</accession>
<gene>
    <name evidence="3" type="ORF">GCM10009760_04850</name>
</gene>
<feature type="region of interest" description="Disordered" evidence="1">
    <location>
        <begin position="172"/>
        <end position="223"/>
    </location>
</feature>
<dbReference type="Proteomes" id="UP001422759">
    <property type="component" value="Unassembled WGS sequence"/>
</dbReference>